<feature type="region of interest" description="Disordered" evidence="1">
    <location>
        <begin position="1"/>
        <end position="62"/>
    </location>
</feature>
<reference evidence="2" key="1">
    <citation type="submission" date="2019-11" db="EMBL/GenBank/DDBJ databases">
        <authorList>
            <person name="Feng L."/>
        </authorList>
    </citation>
    <scope>NUCLEOTIDE SEQUENCE</scope>
    <source>
        <strain evidence="2">CintestinalisLFYP54</strain>
    </source>
</reference>
<feature type="compositionally biased region" description="Low complexity" evidence="1">
    <location>
        <begin position="31"/>
        <end position="42"/>
    </location>
</feature>
<accession>A0A6N2YZ54</accession>
<dbReference type="EMBL" id="CACRTN010000009">
    <property type="protein sequence ID" value="VYT72181.1"/>
    <property type="molecule type" value="Genomic_DNA"/>
</dbReference>
<evidence type="ECO:0000256" key="1">
    <source>
        <dbReference type="SAM" id="MobiDB-lite"/>
    </source>
</evidence>
<name>A0A6N2YZ54_9ACTN</name>
<gene>
    <name evidence="2" type="ORF">CILFYP54_01362</name>
</gene>
<proteinExistence type="predicted"/>
<dbReference type="RefSeq" id="WP_156848207.1">
    <property type="nucleotide sequence ID" value="NZ_CACRTN010000009.1"/>
</dbReference>
<protein>
    <submittedName>
        <fullName evidence="2">Uncharacterized protein</fullName>
    </submittedName>
</protein>
<organism evidence="2">
    <name type="scientific">Collinsella intestinalis</name>
    <dbReference type="NCBI Taxonomy" id="147207"/>
    <lineage>
        <taxon>Bacteria</taxon>
        <taxon>Bacillati</taxon>
        <taxon>Actinomycetota</taxon>
        <taxon>Coriobacteriia</taxon>
        <taxon>Coriobacteriales</taxon>
        <taxon>Coriobacteriaceae</taxon>
        <taxon>Collinsella</taxon>
    </lineage>
</organism>
<evidence type="ECO:0000313" key="2">
    <source>
        <dbReference type="EMBL" id="VYT72181.1"/>
    </source>
</evidence>
<sequence length="196" mass="20961">MAIDMSGDMVGNILRSGGNSFRVSRMGTPPSRQDAQAASSSAETGRQPERVEEPAQPSEGRVGHLVANVSDGSGQAATKGPRRRLSTSVTVDSSDVAWLKEERIRRRVEGEDGPYSFSGILKQALSASLGVADAGGGIDDCSKVASGDDLVRMAMSMDLDTWLRVNETIERFRSEGVSPTSTRLSCFVRKGLDLIR</sequence>
<dbReference type="AlphaFoldDB" id="A0A6N2YZ54"/>